<keyword evidence="3" id="KW-1185">Reference proteome</keyword>
<gene>
    <name evidence="2" type="ORF">DFH07DRAFT_774155</name>
</gene>
<feature type="region of interest" description="Disordered" evidence="1">
    <location>
        <begin position="336"/>
        <end position="369"/>
    </location>
</feature>
<evidence type="ECO:0000313" key="2">
    <source>
        <dbReference type="EMBL" id="KAJ7753409.1"/>
    </source>
</evidence>
<dbReference type="EMBL" id="JARJLG010000071">
    <property type="protein sequence ID" value="KAJ7753409.1"/>
    <property type="molecule type" value="Genomic_DNA"/>
</dbReference>
<name>A0AAD7IYT1_9AGAR</name>
<protein>
    <submittedName>
        <fullName evidence="2">Uncharacterized protein</fullName>
    </submittedName>
</protein>
<dbReference type="Proteomes" id="UP001215280">
    <property type="component" value="Unassembled WGS sequence"/>
</dbReference>
<organism evidence="2 3">
    <name type="scientific">Mycena maculata</name>
    <dbReference type="NCBI Taxonomy" id="230809"/>
    <lineage>
        <taxon>Eukaryota</taxon>
        <taxon>Fungi</taxon>
        <taxon>Dikarya</taxon>
        <taxon>Basidiomycota</taxon>
        <taxon>Agaricomycotina</taxon>
        <taxon>Agaricomycetes</taxon>
        <taxon>Agaricomycetidae</taxon>
        <taxon>Agaricales</taxon>
        <taxon>Marasmiineae</taxon>
        <taxon>Mycenaceae</taxon>
        <taxon>Mycena</taxon>
    </lineage>
</organism>
<sequence length="454" mass="49942">MHPTPHPILSTTMVSPIKGPFECKIQFVRATTSRPINVQTFKFSFFRSFFHGNVNPTPVLSQAVAGRPRESQSSPLNNSNESQKSVIPAAQHDHVSKSGTHTQDWHHRKVPGAKINIKSRIQYGKDGESVFKEEYLNDDATGNAVTEHCMNRLVGLQIHQGRPPSPLDPKAREYWDQSDGGHDGGQRASAIAPYGYAWSQVLPGIYAQASTSTDLSPGKSLLGLTHRAIHSNNELLPFLESRPNENVEAMYLNQNIIARLQGLSINKMYETKRMGVRGWQRGEGRVRFAVRGWMRGDSGAGFAVRGLEPACGDGRGGMPMRGLHHGDARGGFALRGEPRGEGSAGTASRGLHRRDARAGMPAQGRPHRDWRAGMPVCGCPRGVCMAGMPARGWPRREPAPREGREGTAVWGFQSTSNKLLLMEKPARTEKKTHLKNMMENKAAQGFLEANKAHM</sequence>
<evidence type="ECO:0000313" key="3">
    <source>
        <dbReference type="Proteomes" id="UP001215280"/>
    </source>
</evidence>
<evidence type="ECO:0000256" key="1">
    <source>
        <dbReference type="SAM" id="MobiDB-lite"/>
    </source>
</evidence>
<comment type="caution">
    <text evidence="2">The sequence shown here is derived from an EMBL/GenBank/DDBJ whole genome shotgun (WGS) entry which is preliminary data.</text>
</comment>
<proteinExistence type="predicted"/>
<accession>A0AAD7IYT1</accession>
<feature type="region of interest" description="Disordered" evidence="1">
    <location>
        <begin position="62"/>
        <end position="108"/>
    </location>
</feature>
<dbReference type="AlphaFoldDB" id="A0AAD7IYT1"/>
<reference evidence="2" key="1">
    <citation type="submission" date="2023-03" db="EMBL/GenBank/DDBJ databases">
        <title>Massive genome expansion in bonnet fungi (Mycena s.s.) driven by repeated elements and novel gene families across ecological guilds.</title>
        <authorList>
            <consortium name="Lawrence Berkeley National Laboratory"/>
            <person name="Harder C.B."/>
            <person name="Miyauchi S."/>
            <person name="Viragh M."/>
            <person name="Kuo A."/>
            <person name="Thoen E."/>
            <person name="Andreopoulos B."/>
            <person name="Lu D."/>
            <person name="Skrede I."/>
            <person name="Drula E."/>
            <person name="Henrissat B."/>
            <person name="Morin E."/>
            <person name="Kohler A."/>
            <person name="Barry K."/>
            <person name="LaButti K."/>
            <person name="Morin E."/>
            <person name="Salamov A."/>
            <person name="Lipzen A."/>
            <person name="Mereny Z."/>
            <person name="Hegedus B."/>
            <person name="Baldrian P."/>
            <person name="Stursova M."/>
            <person name="Weitz H."/>
            <person name="Taylor A."/>
            <person name="Grigoriev I.V."/>
            <person name="Nagy L.G."/>
            <person name="Martin F."/>
            <person name="Kauserud H."/>
        </authorList>
    </citation>
    <scope>NUCLEOTIDE SEQUENCE</scope>
    <source>
        <strain evidence="2">CBHHK188m</strain>
    </source>
</reference>
<feature type="compositionally biased region" description="Polar residues" evidence="1">
    <location>
        <begin position="71"/>
        <end position="85"/>
    </location>
</feature>